<evidence type="ECO:0000256" key="4">
    <source>
        <dbReference type="ARBA" id="ARBA00022989"/>
    </source>
</evidence>
<dbReference type="EMBL" id="MQWD01000001">
    <property type="protein sequence ID" value="PAP77546.1"/>
    <property type="molecule type" value="Genomic_DNA"/>
</dbReference>
<keyword evidence="5" id="KW-0472">Membrane</keyword>
<dbReference type="RefSeq" id="WP_179299655.1">
    <property type="nucleotide sequence ID" value="NZ_MQWD01000001.1"/>
</dbReference>
<dbReference type="Pfam" id="PF03706">
    <property type="entry name" value="LPG_synthase_TM"/>
    <property type="match status" value="1"/>
</dbReference>
<evidence type="ECO:0000256" key="1">
    <source>
        <dbReference type="ARBA" id="ARBA00004651"/>
    </source>
</evidence>
<evidence type="ECO:0008006" key="8">
    <source>
        <dbReference type="Google" id="ProtNLM"/>
    </source>
</evidence>
<comment type="caution">
    <text evidence="6">The sequence shown here is derived from an EMBL/GenBank/DDBJ whole genome shotgun (WGS) entry which is preliminary data.</text>
</comment>
<evidence type="ECO:0000256" key="3">
    <source>
        <dbReference type="ARBA" id="ARBA00022692"/>
    </source>
</evidence>
<dbReference type="PANTHER" id="PTHR40277:SF1">
    <property type="entry name" value="BLL5419 PROTEIN"/>
    <property type="match status" value="1"/>
</dbReference>
<organism evidence="6 7">
    <name type="scientific">Rubrivirga marina</name>
    <dbReference type="NCBI Taxonomy" id="1196024"/>
    <lineage>
        <taxon>Bacteria</taxon>
        <taxon>Pseudomonadati</taxon>
        <taxon>Rhodothermota</taxon>
        <taxon>Rhodothermia</taxon>
        <taxon>Rhodothermales</taxon>
        <taxon>Rubricoccaceae</taxon>
        <taxon>Rubrivirga</taxon>
    </lineage>
</organism>
<dbReference type="PANTHER" id="PTHR40277">
    <property type="entry name" value="BLL5419 PROTEIN"/>
    <property type="match status" value="1"/>
</dbReference>
<accession>A0A271J205</accession>
<proteinExistence type="predicted"/>
<comment type="subcellular location">
    <subcellularLocation>
        <location evidence="1">Cell membrane</location>
        <topology evidence="1">Multi-pass membrane protein</topology>
    </subcellularLocation>
</comment>
<protein>
    <recommendedName>
        <fullName evidence="8">TIGR00374 family protein</fullName>
    </recommendedName>
</protein>
<evidence type="ECO:0000256" key="5">
    <source>
        <dbReference type="ARBA" id="ARBA00023136"/>
    </source>
</evidence>
<keyword evidence="7" id="KW-1185">Reference proteome</keyword>
<dbReference type="InterPro" id="IPR022791">
    <property type="entry name" value="L-PG_synthase/AglD"/>
</dbReference>
<name>A0A271J205_9BACT</name>
<keyword evidence="3" id="KW-0812">Transmembrane</keyword>
<evidence type="ECO:0000313" key="6">
    <source>
        <dbReference type="EMBL" id="PAP77546.1"/>
    </source>
</evidence>
<keyword evidence="4" id="KW-1133">Transmembrane helix</keyword>
<dbReference type="Proteomes" id="UP000216339">
    <property type="component" value="Unassembled WGS sequence"/>
</dbReference>
<dbReference type="GO" id="GO:0005886">
    <property type="term" value="C:plasma membrane"/>
    <property type="evidence" value="ECO:0007669"/>
    <property type="project" value="UniProtKB-SubCell"/>
</dbReference>
<evidence type="ECO:0000256" key="2">
    <source>
        <dbReference type="ARBA" id="ARBA00022475"/>
    </source>
</evidence>
<reference evidence="6 7" key="1">
    <citation type="submission" date="2016-11" db="EMBL/GenBank/DDBJ databases">
        <title>Study of marine rhodopsin-containing bacteria.</title>
        <authorList>
            <person name="Yoshizawa S."/>
            <person name="Kumagai Y."/>
            <person name="Kogure K."/>
        </authorList>
    </citation>
    <scope>NUCLEOTIDE SEQUENCE [LARGE SCALE GENOMIC DNA]</scope>
    <source>
        <strain evidence="6 7">SAORIC-28</strain>
    </source>
</reference>
<gene>
    <name evidence="6" type="ORF">BSZ37_14400</name>
</gene>
<dbReference type="AlphaFoldDB" id="A0A271J205"/>
<sequence>MPLPRAPRWLFALKGVLAVVAVVALVHLADPAEVATAVSHADPRWALLALALVPVNIGLEAYRWGRLVRRIAPQVRYRDAVRAVVGSYPLGLLTPGRVGDYVGRAVYLREIPAGTSAALTFGERMATLAACLVAGLAALGPYLQTVADPSPLWPAVLAIGLMGTGGLLALILFPALAQTVVTTLLPFAPVRRAVGAFGQIPGDEAVLLLALSGIRYVVFSAQFVCLVHAVAPAAPVGGLMMGVALVFFAKSAIPQVTLGDLGVREGAAVFFLGAYGVAPAAALDASLALFGLNLLLPALVGVPFLLQLQLRRKAARRPSPVEVPA</sequence>
<evidence type="ECO:0000313" key="7">
    <source>
        <dbReference type="Proteomes" id="UP000216339"/>
    </source>
</evidence>
<keyword evidence="2" id="KW-1003">Cell membrane</keyword>